<evidence type="ECO:0000313" key="2">
    <source>
        <dbReference type="EMBL" id="TYP68917.1"/>
    </source>
</evidence>
<protein>
    <submittedName>
        <fullName evidence="2">Uncharacterized protein</fullName>
    </submittedName>
</protein>
<evidence type="ECO:0000313" key="3">
    <source>
        <dbReference type="Proteomes" id="UP000323257"/>
    </source>
</evidence>
<accession>A0A5S5BPJ9</accession>
<dbReference type="Proteomes" id="UP000323257">
    <property type="component" value="Unassembled WGS sequence"/>
</dbReference>
<organism evidence="2 3">
    <name type="scientific">Paenibacillus methanolicus</name>
    <dbReference type="NCBI Taxonomy" id="582686"/>
    <lineage>
        <taxon>Bacteria</taxon>
        <taxon>Bacillati</taxon>
        <taxon>Bacillota</taxon>
        <taxon>Bacilli</taxon>
        <taxon>Bacillales</taxon>
        <taxon>Paenibacillaceae</taxon>
        <taxon>Paenibacillus</taxon>
    </lineage>
</organism>
<feature type="compositionally biased region" description="Polar residues" evidence="1">
    <location>
        <begin position="72"/>
        <end position="81"/>
    </location>
</feature>
<comment type="caution">
    <text evidence="2">The sequence shown here is derived from an EMBL/GenBank/DDBJ whole genome shotgun (WGS) entry which is preliminary data.</text>
</comment>
<feature type="region of interest" description="Disordered" evidence="1">
    <location>
        <begin position="56"/>
        <end position="170"/>
    </location>
</feature>
<dbReference type="OrthoDB" id="10006549at2"/>
<feature type="compositionally biased region" description="Polar residues" evidence="1">
    <location>
        <begin position="110"/>
        <end position="119"/>
    </location>
</feature>
<dbReference type="EMBL" id="VNHS01000017">
    <property type="protein sequence ID" value="TYP68917.1"/>
    <property type="molecule type" value="Genomic_DNA"/>
</dbReference>
<sequence>MQTTLKAKIKDIKLGKEEIVTLTLQSLDGDQLEILRQIKEGGTAHILFSSSQLDIDDYRPAVPQPPEGIKYNVNNDGTANVESKEDDGQLTIDEAAEQTEADQDDEDSNEVISDASQYDSDVAQDMENESDDPMAGVDDADPDEDEEEIDPDGDGDDDLPGLDTDDGPGF</sequence>
<dbReference type="RefSeq" id="WP_148933253.1">
    <property type="nucleotide sequence ID" value="NZ_VNHS01000017.1"/>
</dbReference>
<proteinExistence type="predicted"/>
<evidence type="ECO:0000256" key="1">
    <source>
        <dbReference type="SAM" id="MobiDB-lite"/>
    </source>
</evidence>
<keyword evidence="3" id="KW-1185">Reference proteome</keyword>
<dbReference type="AlphaFoldDB" id="A0A5S5BPJ9"/>
<gene>
    <name evidence="2" type="ORF">BCM02_11735</name>
</gene>
<feature type="compositionally biased region" description="Acidic residues" evidence="1">
    <location>
        <begin position="94"/>
        <end position="109"/>
    </location>
</feature>
<feature type="compositionally biased region" description="Acidic residues" evidence="1">
    <location>
        <begin position="122"/>
        <end position="170"/>
    </location>
</feature>
<reference evidence="2 3" key="1">
    <citation type="submission" date="2019-07" db="EMBL/GenBank/DDBJ databases">
        <title>Genomic Encyclopedia of Type Strains, Phase III (KMG-III): the genomes of soil and plant-associated and newly described type strains.</title>
        <authorList>
            <person name="Whitman W."/>
        </authorList>
    </citation>
    <scope>NUCLEOTIDE SEQUENCE [LARGE SCALE GENOMIC DNA]</scope>
    <source>
        <strain evidence="2 3">BL24</strain>
    </source>
</reference>
<name>A0A5S5BPJ9_9BACL</name>